<protein>
    <submittedName>
        <fullName evidence="4">Janus kinase and microtubule-interacting protein 1-like</fullName>
    </submittedName>
</protein>
<dbReference type="Pfam" id="PF16034">
    <property type="entry name" value="JAKMIP_CC3"/>
    <property type="match status" value="1"/>
</dbReference>
<feature type="domain" description="Janus kinase and microtubule-interacting protein C-terminal" evidence="2">
    <location>
        <begin position="41"/>
        <end position="82"/>
    </location>
</feature>
<accession>A0ABM1TQ46</accession>
<feature type="coiled-coil region" evidence="1">
    <location>
        <begin position="42"/>
        <end position="76"/>
    </location>
</feature>
<organism evidence="3 4">
    <name type="scientific">Limulus polyphemus</name>
    <name type="common">Atlantic horseshoe crab</name>
    <dbReference type="NCBI Taxonomy" id="6850"/>
    <lineage>
        <taxon>Eukaryota</taxon>
        <taxon>Metazoa</taxon>
        <taxon>Ecdysozoa</taxon>
        <taxon>Arthropoda</taxon>
        <taxon>Chelicerata</taxon>
        <taxon>Merostomata</taxon>
        <taxon>Xiphosura</taxon>
        <taxon>Limulidae</taxon>
        <taxon>Limulus</taxon>
    </lineage>
</organism>
<evidence type="ECO:0000313" key="3">
    <source>
        <dbReference type="Proteomes" id="UP000694941"/>
    </source>
</evidence>
<dbReference type="Proteomes" id="UP000694941">
    <property type="component" value="Unplaced"/>
</dbReference>
<dbReference type="InterPro" id="IPR031994">
    <property type="entry name" value="JAKMIP_C"/>
</dbReference>
<keyword evidence="3" id="KW-1185">Reference proteome</keyword>
<proteinExistence type="predicted"/>
<reference evidence="4" key="1">
    <citation type="submission" date="2025-08" db="UniProtKB">
        <authorList>
            <consortium name="RefSeq"/>
        </authorList>
    </citation>
    <scope>IDENTIFICATION</scope>
    <source>
        <tissue evidence="4">Muscle</tissue>
    </source>
</reference>
<gene>
    <name evidence="4" type="primary">LOC111089554</name>
</gene>
<evidence type="ECO:0000256" key="1">
    <source>
        <dbReference type="SAM" id="Coils"/>
    </source>
</evidence>
<dbReference type="RefSeq" id="XP_022258002.1">
    <property type="nucleotide sequence ID" value="XM_022402294.1"/>
</dbReference>
<name>A0ABM1TQ46_LIMPO</name>
<feature type="non-terminal residue" evidence="4">
    <location>
        <position position="125"/>
    </location>
</feature>
<keyword evidence="1" id="KW-0175">Coiled coil</keyword>
<dbReference type="GeneID" id="111089554"/>
<sequence>MYKRLYSEHLQLERAFGLLRHLVAESHGQERTAKILSWAEEKQKLQNIVESLKMVVGQLKQELKEAQDQNELLEFRFLELEQCQFKVTEDEQLREKGVNTDSCIENQDILDFDDVIKKCEATNTK</sequence>
<evidence type="ECO:0000259" key="2">
    <source>
        <dbReference type="Pfam" id="PF16034"/>
    </source>
</evidence>
<evidence type="ECO:0000313" key="4">
    <source>
        <dbReference type="RefSeq" id="XP_022258002.1"/>
    </source>
</evidence>